<feature type="region of interest" description="Disordered" evidence="1">
    <location>
        <begin position="479"/>
        <end position="511"/>
    </location>
</feature>
<keyword evidence="3" id="KW-0732">Signal</keyword>
<evidence type="ECO:0000313" key="5">
    <source>
        <dbReference type="Proteomes" id="UP000245771"/>
    </source>
</evidence>
<sequence>MKPSFVGYILKSLLLTIALIHCARSLEGPGLEHSGCRSAYKRNLARRQLGTASGEGASVNPSGGASGAGYSCDPNSCKLPHCRCADAKPPGNLDLKDVPQFITMTADDAIQSYTLDVLNALTNGRKNPNGCPVTSTYFNSLDYTNYSMVTDYYVAGNEVADHTITHVAQPSIAEVSGNLVALNALAGIPFKRIIGFRAPFLNYTKQNLLDLAKMSFTYDSSSTAALPASDPNTDAFWPYTLDNGMANDCDVDGLAICHGEPKLPGFWELPMYTTYNPDKSVLGLMDPWLETTPDKTLEALKWTFTDHYNAQKQPFGLYTHPIHISTTYPGAPVPGNTKQIQMLNQFLDFAMTSGQFQNVWMVNNRQLLAWMQNPVPASQLNTLPEFQCQTPNIPQAQICSGIPAKEEKLLEHCISDTAGDSLNNSPFYTCYGCPTVRPTPDQPNPPQKNNDGSVRKRIDSTCDTPFWDPIAGKCLNSGFQDDTRPIGPNGANLTSSGSTNTANLSDSSDSSDGFKKFGNGANSVNAFTAATFTNLVGAVVMLSFPFVLFT</sequence>
<feature type="compositionally biased region" description="Polar residues" evidence="1">
    <location>
        <begin position="491"/>
        <end position="504"/>
    </location>
</feature>
<accession>A0A316VJ16</accession>
<keyword evidence="2" id="KW-0812">Transmembrane</keyword>
<proteinExistence type="predicted"/>
<dbReference type="GeneID" id="37018060"/>
<keyword evidence="2" id="KW-1133">Transmembrane helix</keyword>
<protein>
    <submittedName>
        <fullName evidence="4">Left border a protein</fullName>
    </submittedName>
</protein>
<dbReference type="Proteomes" id="UP000245771">
    <property type="component" value="Unassembled WGS sequence"/>
</dbReference>
<dbReference type="GO" id="GO:0005975">
    <property type="term" value="P:carbohydrate metabolic process"/>
    <property type="evidence" value="ECO:0007669"/>
    <property type="project" value="InterPro"/>
</dbReference>
<feature type="signal peptide" evidence="3">
    <location>
        <begin position="1"/>
        <end position="25"/>
    </location>
</feature>
<dbReference type="STRING" id="1280837.A0A316VJ16"/>
<dbReference type="EMBL" id="KZ819602">
    <property type="protein sequence ID" value="PWN37629.1"/>
    <property type="molecule type" value="Genomic_DNA"/>
</dbReference>
<organism evidence="4 5">
    <name type="scientific">Meira miltonrushii</name>
    <dbReference type="NCBI Taxonomy" id="1280837"/>
    <lineage>
        <taxon>Eukaryota</taxon>
        <taxon>Fungi</taxon>
        <taxon>Dikarya</taxon>
        <taxon>Basidiomycota</taxon>
        <taxon>Ustilaginomycotina</taxon>
        <taxon>Exobasidiomycetes</taxon>
        <taxon>Exobasidiales</taxon>
        <taxon>Brachybasidiaceae</taxon>
        <taxon>Meira</taxon>
    </lineage>
</organism>
<dbReference type="InParanoid" id="A0A316VJ16"/>
<dbReference type="RefSeq" id="XP_025357931.1">
    <property type="nucleotide sequence ID" value="XM_025496279.1"/>
</dbReference>
<gene>
    <name evidence="4" type="ORF">FA14DRAFT_118248</name>
</gene>
<reference evidence="4 5" key="1">
    <citation type="journal article" date="2018" name="Mol. Biol. Evol.">
        <title>Broad Genomic Sampling Reveals a Smut Pathogenic Ancestry of the Fungal Clade Ustilaginomycotina.</title>
        <authorList>
            <person name="Kijpornyongpan T."/>
            <person name="Mondo S.J."/>
            <person name="Barry K."/>
            <person name="Sandor L."/>
            <person name="Lee J."/>
            <person name="Lipzen A."/>
            <person name="Pangilinan J."/>
            <person name="LaButti K."/>
            <person name="Hainaut M."/>
            <person name="Henrissat B."/>
            <person name="Grigoriev I.V."/>
            <person name="Spatafora J.W."/>
            <person name="Aime M.C."/>
        </authorList>
    </citation>
    <scope>NUCLEOTIDE SEQUENCE [LARGE SCALE GENOMIC DNA]</scope>
    <source>
        <strain evidence="4 5">MCA 3882</strain>
    </source>
</reference>
<feature type="transmembrane region" description="Helical" evidence="2">
    <location>
        <begin position="526"/>
        <end position="549"/>
    </location>
</feature>
<evidence type="ECO:0000256" key="1">
    <source>
        <dbReference type="SAM" id="MobiDB-lite"/>
    </source>
</evidence>
<dbReference type="OrthoDB" id="504708at2759"/>
<dbReference type="Gene3D" id="3.20.20.370">
    <property type="entry name" value="Glycoside hydrolase/deacetylase"/>
    <property type="match status" value="1"/>
</dbReference>
<keyword evidence="2" id="KW-0472">Membrane</keyword>
<evidence type="ECO:0000313" key="4">
    <source>
        <dbReference type="EMBL" id="PWN37629.1"/>
    </source>
</evidence>
<name>A0A316VJ16_9BASI</name>
<evidence type="ECO:0000256" key="2">
    <source>
        <dbReference type="SAM" id="Phobius"/>
    </source>
</evidence>
<evidence type="ECO:0000256" key="3">
    <source>
        <dbReference type="SAM" id="SignalP"/>
    </source>
</evidence>
<dbReference type="CDD" id="cd10919">
    <property type="entry name" value="CE4_CDA_like"/>
    <property type="match status" value="1"/>
</dbReference>
<dbReference type="InterPro" id="IPR011330">
    <property type="entry name" value="Glyco_hydro/deAcase_b/a-brl"/>
</dbReference>
<dbReference type="InterPro" id="IPR052740">
    <property type="entry name" value="CE4"/>
</dbReference>
<keyword evidence="5" id="KW-1185">Reference proteome</keyword>
<feature type="chain" id="PRO_5016337724" evidence="3">
    <location>
        <begin position="26"/>
        <end position="550"/>
    </location>
</feature>
<dbReference type="PANTHER" id="PTHR45985">
    <property type="match status" value="1"/>
</dbReference>
<dbReference type="AlphaFoldDB" id="A0A316VJ16"/>
<feature type="region of interest" description="Disordered" evidence="1">
    <location>
        <begin position="436"/>
        <end position="458"/>
    </location>
</feature>
<dbReference type="SUPFAM" id="SSF88713">
    <property type="entry name" value="Glycoside hydrolase/deacetylase"/>
    <property type="match status" value="1"/>
</dbReference>
<dbReference type="PANTHER" id="PTHR45985:SF3">
    <property type="entry name" value="CHITIN DEACETYLASE-LIKE 4"/>
    <property type="match status" value="1"/>
</dbReference>